<evidence type="ECO:0000313" key="1">
    <source>
        <dbReference type="EMBL" id="JAE26164.1"/>
    </source>
</evidence>
<organism evidence="1">
    <name type="scientific">Arundo donax</name>
    <name type="common">Giant reed</name>
    <name type="synonym">Donax arundinaceus</name>
    <dbReference type="NCBI Taxonomy" id="35708"/>
    <lineage>
        <taxon>Eukaryota</taxon>
        <taxon>Viridiplantae</taxon>
        <taxon>Streptophyta</taxon>
        <taxon>Embryophyta</taxon>
        <taxon>Tracheophyta</taxon>
        <taxon>Spermatophyta</taxon>
        <taxon>Magnoliopsida</taxon>
        <taxon>Liliopsida</taxon>
        <taxon>Poales</taxon>
        <taxon>Poaceae</taxon>
        <taxon>PACMAD clade</taxon>
        <taxon>Arundinoideae</taxon>
        <taxon>Arundineae</taxon>
        <taxon>Arundo</taxon>
    </lineage>
</organism>
<accession>A0A0A9GRZ4</accession>
<dbReference type="AlphaFoldDB" id="A0A0A9GRZ4"/>
<sequence>MNQVLLASFIVSFGNLTKYQAFRISMQKLGRRR</sequence>
<reference evidence="1" key="2">
    <citation type="journal article" date="2015" name="Data Brief">
        <title>Shoot transcriptome of the giant reed, Arundo donax.</title>
        <authorList>
            <person name="Barrero R.A."/>
            <person name="Guerrero F.D."/>
            <person name="Moolhuijzen P."/>
            <person name="Goolsby J.A."/>
            <person name="Tidwell J."/>
            <person name="Bellgard S.E."/>
            <person name="Bellgard M.I."/>
        </authorList>
    </citation>
    <scope>NUCLEOTIDE SEQUENCE</scope>
    <source>
        <tissue evidence="1">Shoot tissue taken approximately 20 cm above the soil surface</tissue>
    </source>
</reference>
<protein>
    <submittedName>
        <fullName evidence="1">Uncharacterized protein</fullName>
    </submittedName>
</protein>
<name>A0A0A9GRZ4_ARUDO</name>
<proteinExistence type="predicted"/>
<dbReference type="EMBL" id="GBRH01171732">
    <property type="protein sequence ID" value="JAE26164.1"/>
    <property type="molecule type" value="Transcribed_RNA"/>
</dbReference>
<reference evidence="1" key="1">
    <citation type="submission" date="2014-09" db="EMBL/GenBank/DDBJ databases">
        <authorList>
            <person name="Magalhaes I.L.F."/>
            <person name="Oliveira U."/>
            <person name="Santos F.R."/>
            <person name="Vidigal T.H.D.A."/>
            <person name="Brescovit A.D."/>
            <person name="Santos A.J."/>
        </authorList>
    </citation>
    <scope>NUCLEOTIDE SEQUENCE</scope>
    <source>
        <tissue evidence="1">Shoot tissue taken approximately 20 cm above the soil surface</tissue>
    </source>
</reference>